<evidence type="ECO:0000313" key="3">
    <source>
        <dbReference type="Proteomes" id="UP001164557"/>
    </source>
</evidence>
<reference evidence="2" key="1">
    <citation type="submission" date="2021-09" db="EMBL/GenBank/DDBJ databases">
        <title>Lactobacillus species from Apis mellifera, Switzerland.</title>
        <authorList>
            <person name="Pfister J."/>
            <person name="Brown A."/>
            <person name="Neumann P."/>
            <person name="Collaud A."/>
            <person name="Retschnig G."/>
            <person name="Perreten V."/>
        </authorList>
    </citation>
    <scope>NUCLEOTIDE SEQUENCE</scope>
    <source>
        <strain evidence="2">IBH002</strain>
    </source>
</reference>
<keyword evidence="3" id="KW-1185">Reference proteome</keyword>
<dbReference type="InterPro" id="IPR001387">
    <property type="entry name" value="Cro/C1-type_HTH"/>
</dbReference>
<dbReference type="Proteomes" id="UP001164557">
    <property type="component" value="Chromosome"/>
</dbReference>
<dbReference type="InterPro" id="IPR010982">
    <property type="entry name" value="Lambda_DNA-bd_dom_sf"/>
</dbReference>
<proteinExistence type="predicted"/>
<gene>
    <name evidence="2" type="ORF">LDX53_08860</name>
</gene>
<sequence length="282" mass="32741">MTTSELLKQYRLRANKTQKEWVGSTVSPSFYSKVEKGLNHISADNLIDLLDHNGISAANFFSELRPKRKLQYERERELINLLVDAYYQNSNSKFEQLKRVIELEKLPHQNNLFTLAKSLSALAKSNIEKLDEETKAIIKREIFSLRGFDKQSLAIYCAFMQLYNIDDNLLIARKIVSQFQNSTDVEIQKRILGIIGNLLFLCIENKRYDETKPFVKVANNIPTVPELCFYKDVLLVPINLLNYHFTKEPSYIDNCLKAIDFLSFIGMPAYSKELTKFFSENK</sequence>
<dbReference type="RefSeq" id="WP_046327843.1">
    <property type="nucleotide sequence ID" value="NZ_CP084389.1"/>
</dbReference>
<accession>A0AA47GGW5</accession>
<dbReference type="GO" id="GO:0003677">
    <property type="term" value="F:DNA binding"/>
    <property type="evidence" value="ECO:0007669"/>
    <property type="project" value="InterPro"/>
</dbReference>
<dbReference type="SUPFAM" id="SSF47413">
    <property type="entry name" value="lambda repressor-like DNA-binding domains"/>
    <property type="match status" value="1"/>
</dbReference>
<feature type="domain" description="HTH cro/C1-type" evidence="1">
    <location>
        <begin position="7"/>
        <end position="60"/>
    </location>
</feature>
<evidence type="ECO:0000313" key="2">
    <source>
        <dbReference type="EMBL" id="UZX29665.1"/>
    </source>
</evidence>
<dbReference type="PROSITE" id="PS50943">
    <property type="entry name" value="HTH_CROC1"/>
    <property type="match status" value="1"/>
</dbReference>
<protein>
    <submittedName>
        <fullName evidence="2">Helix-turn-helix domain-containing protein</fullName>
    </submittedName>
</protein>
<organism evidence="2 3">
    <name type="scientific">Lactobacillus helsingborgensis</name>
    <dbReference type="NCBI Taxonomy" id="1218494"/>
    <lineage>
        <taxon>Bacteria</taxon>
        <taxon>Bacillati</taxon>
        <taxon>Bacillota</taxon>
        <taxon>Bacilli</taxon>
        <taxon>Lactobacillales</taxon>
        <taxon>Lactobacillaceae</taxon>
        <taxon>Lactobacillus</taxon>
    </lineage>
</organism>
<dbReference type="PANTHER" id="PTHR37038">
    <property type="entry name" value="TRANSCRIPTIONAL REGULATOR-RELATED"/>
    <property type="match status" value="1"/>
</dbReference>
<dbReference type="AlphaFoldDB" id="A0AA47GGW5"/>
<dbReference type="EMBL" id="CP084389">
    <property type="protein sequence ID" value="UZX29665.1"/>
    <property type="molecule type" value="Genomic_DNA"/>
</dbReference>
<dbReference type="InterPro" id="IPR053163">
    <property type="entry name" value="HTH-type_regulator_Rgg"/>
</dbReference>
<dbReference type="Gene3D" id="1.10.260.40">
    <property type="entry name" value="lambda repressor-like DNA-binding domains"/>
    <property type="match status" value="1"/>
</dbReference>
<evidence type="ECO:0000259" key="1">
    <source>
        <dbReference type="PROSITE" id="PS50943"/>
    </source>
</evidence>
<name>A0AA47GGW5_9LACO</name>
<dbReference type="CDD" id="cd00093">
    <property type="entry name" value="HTH_XRE"/>
    <property type="match status" value="1"/>
</dbReference>
<dbReference type="Gene3D" id="1.25.40.400">
    <property type="match status" value="1"/>
</dbReference>